<dbReference type="RefSeq" id="XP_012941468.1">
    <property type="nucleotide sequence ID" value="XM_013086014.2"/>
</dbReference>
<feature type="domain" description="C2H2-type" evidence="5">
    <location>
        <begin position="37"/>
        <end position="66"/>
    </location>
</feature>
<evidence type="ECO:0000313" key="7">
    <source>
        <dbReference type="RefSeq" id="XP_012941468.1"/>
    </source>
</evidence>
<reference evidence="7" key="1">
    <citation type="submission" date="2025-08" db="UniProtKB">
        <authorList>
            <consortium name="RefSeq"/>
        </authorList>
    </citation>
    <scope>IDENTIFICATION</scope>
</reference>
<evidence type="ECO:0000259" key="5">
    <source>
        <dbReference type="PROSITE" id="PS50157"/>
    </source>
</evidence>
<keyword evidence="6" id="KW-1185">Reference proteome</keyword>
<dbReference type="SUPFAM" id="SSF57667">
    <property type="entry name" value="beta-beta-alpha zinc fingers"/>
    <property type="match status" value="2"/>
</dbReference>
<proteinExistence type="predicted"/>
<keyword evidence="2 4" id="KW-0863">Zinc-finger</keyword>
<dbReference type="PROSITE" id="PS50157">
    <property type="entry name" value="ZINC_FINGER_C2H2_2"/>
    <property type="match status" value="3"/>
</dbReference>
<feature type="domain" description="C2H2-type" evidence="5">
    <location>
        <begin position="97"/>
        <end position="119"/>
    </location>
</feature>
<feature type="domain" description="C2H2-type" evidence="5">
    <location>
        <begin position="67"/>
        <end position="96"/>
    </location>
</feature>
<sequence>MGLLDSSSKLIRYQVPRIPKVEDIYEDLEAQKARRVHRCDFDGCNKVYTKSSHLKAHRRTHTGEKPYICTWEGCTWRFARSDELTRHFRKHTGDKPFKCQVCDRAFSRSDHLSLHMKRH</sequence>
<organism evidence="6 7">
    <name type="scientific">Aplysia californica</name>
    <name type="common">California sea hare</name>
    <dbReference type="NCBI Taxonomy" id="6500"/>
    <lineage>
        <taxon>Eukaryota</taxon>
        <taxon>Metazoa</taxon>
        <taxon>Spiralia</taxon>
        <taxon>Lophotrochozoa</taxon>
        <taxon>Mollusca</taxon>
        <taxon>Gastropoda</taxon>
        <taxon>Heterobranchia</taxon>
        <taxon>Euthyneura</taxon>
        <taxon>Tectipleura</taxon>
        <taxon>Aplysiida</taxon>
        <taxon>Aplysioidea</taxon>
        <taxon>Aplysiidae</taxon>
        <taxon>Aplysia</taxon>
    </lineage>
</organism>
<accession>A0ABM1A5Y5</accession>
<dbReference type="GeneID" id="106012601"/>
<dbReference type="PANTHER" id="PTHR23235:SF150">
    <property type="entry name" value="KRUEPPEL-LIKE FACTOR LUNA"/>
    <property type="match status" value="1"/>
</dbReference>
<dbReference type="SMART" id="SM00355">
    <property type="entry name" value="ZnF_C2H2"/>
    <property type="match status" value="3"/>
</dbReference>
<name>A0ABM1A5Y5_APLCA</name>
<evidence type="ECO:0000313" key="6">
    <source>
        <dbReference type="Proteomes" id="UP000694888"/>
    </source>
</evidence>
<dbReference type="PANTHER" id="PTHR23235">
    <property type="entry name" value="KRUEPPEL-LIKE TRANSCRIPTION FACTOR"/>
    <property type="match status" value="1"/>
</dbReference>
<dbReference type="Gene3D" id="3.30.160.60">
    <property type="entry name" value="Classic Zinc Finger"/>
    <property type="match status" value="3"/>
</dbReference>
<keyword evidence="1" id="KW-0479">Metal-binding</keyword>
<dbReference type="InterPro" id="IPR013087">
    <property type="entry name" value="Znf_C2H2_type"/>
</dbReference>
<evidence type="ECO:0000256" key="3">
    <source>
        <dbReference type="ARBA" id="ARBA00022833"/>
    </source>
</evidence>
<evidence type="ECO:0000256" key="1">
    <source>
        <dbReference type="ARBA" id="ARBA00022723"/>
    </source>
</evidence>
<dbReference type="Pfam" id="PF00096">
    <property type="entry name" value="zf-C2H2"/>
    <property type="match status" value="3"/>
</dbReference>
<dbReference type="InterPro" id="IPR036236">
    <property type="entry name" value="Znf_C2H2_sf"/>
</dbReference>
<evidence type="ECO:0000256" key="2">
    <source>
        <dbReference type="ARBA" id="ARBA00022771"/>
    </source>
</evidence>
<protein>
    <submittedName>
        <fullName evidence="7">Krueppel-like factor 3</fullName>
    </submittedName>
</protein>
<dbReference type="Proteomes" id="UP000694888">
    <property type="component" value="Unplaced"/>
</dbReference>
<dbReference type="PROSITE" id="PS00028">
    <property type="entry name" value="ZINC_FINGER_C2H2_1"/>
    <property type="match status" value="3"/>
</dbReference>
<keyword evidence="3" id="KW-0862">Zinc</keyword>
<evidence type="ECO:0000256" key="4">
    <source>
        <dbReference type="PROSITE-ProRule" id="PRU00042"/>
    </source>
</evidence>
<gene>
    <name evidence="7" type="primary">LOC106012601</name>
</gene>